<evidence type="ECO:0000313" key="3">
    <source>
        <dbReference type="Proteomes" id="UP000250321"/>
    </source>
</evidence>
<keyword evidence="1" id="KW-1133">Transmembrane helix</keyword>
<accession>A0A314UNA2</accession>
<reference evidence="2 3" key="1">
    <citation type="submission" date="2018-02" db="EMBL/GenBank/DDBJ databases">
        <title>Draft genome of wild Prunus yedoensis var. nudiflora.</title>
        <authorList>
            <person name="Baek S."/>
            <person name="Kim J.-H."/>
            <person name="Choi K."/>
            <person name="Kim G.-B."/>
            <person name="Cho A."/>
            <person name="Jang H."/>
            <person name="Shin C.-H."/>
            <person name="Yu H.-J."/>
            <person name="Mun J.-H."/>
        </authorList>
    </citation>
    <scope>NUCLEOTIDE SEQUENCE [LARGE SCALE GENOMIC DNA]</scope>
    <source>
        <strain evidence="3">cv. Jeju island</strain>
        <tissue evidence="2">Leaf</tissue>
    </source>
</reference>
<evidence type="ECO:0000256" key="1">
    <source>
        <dbReference type="SAM" id="Phobius"/>
    </source>
</evidence>
<feature type="transmembrane region" description="Helical" evidence="1">
    <location>
        <begin position="12"/>
        <end position="30"/>
    </location>
</feature>
<keyword evidence="1" id="KW-0472">Membrane</keyword>
<keyword evidence="3" id="KW-1185">Reference proteome</keyword>
<organism evidence="2 3">
    <name type="scientific">Prunus yedoensis var. nudiflora</name>
    <dbReference type="NCBI Taxonomy" id="2094558"/>
    <lineage>
        <taxon>Eukaryota</taxon>
        <taxon>Viridiplantae</taxon>
        <taxon>Streptophyta</taxon>
        <taxon>Embryophyta</taxon>
        <taxon>Tracheophyta</taxon>
        <taxon>Spermatophyta</taxon>
        <taxon>Magnoliopsida</taxon>
        <taxon>eudicotyledons</taxon>
        <taxon>Gunneridae</taxon>
        <taxon>Pentapetalae</taxon>
        <taxon>rosids</taxon>
        <taxon>fabids</taxon>
        <taxon>Rosales</taxon>
        <taxon>Rosaceae</taxon>
        <taxon>Amygdaloideae</taxon>
        <taxon>Amygdaleae</taxon>
        <taxon>Prunus</taxon>
    </lineage>
</organism>
<sequence>MEFQGKKKRTMLCFSFVTSLSVLGYFLYAATKDLHYDSRPTTVEEVHVGVILHVESREGKIVHSCMIENFSN</sequence>
<dbReference type="EMBL" id="PJQY01003329">
    <property type="protein sequence ID" value="PQM38256.1"/>
    <property type="molecule type" value="Genomic_DNA"/>
</dbReference>
<proteinExistence type="predicted"/>
<name>A0A314UNA2_PRUYE</name>
<keyword evidence="1" id="KW-0812">Transmembrane</keyword>
<evidence type="ECO:0000313" key="2">
    <source>
        <dbReference type="EMBL" id="PQM38256.1"/>
    </source>
</evidence>
<comment type="caution">
    <text evidence="2">The sequence shown here is derived from an EMBL/GenBank/DDBJ whole genome shotgun (WGS) entry which is preliminary data.</text>
</comment>
<dbReference type="Proteomes" id="UP000250321">
    <property type="component" value="Unassembled WGS sequence"/>
</dbReference>
<gene>
    <name evidence="2" type="ORF">Pyn_26132</name>
</gene>
<dbReference type="AlphaFoldDB" id="A0A314UNA2"/>
<protein>
    <submittedName>
        <fullName evidence="2">Uncharacterized protein</fullName>
    </submittedName>
</protein>